<proteinExistence type="inferred from homology"/>
<dbReference type="GO" id="GO:0015188">
    <property type="term" value="F:L-isoleucine transmembrane transporter activity"/>
    <property type="evidence" value="ECO:0007669"/>
    <property type="project" value="TreeGrafter"/>
</dbReference>
<dbReference type="GO" id="GO:0015818">
    <property type="term" value="P:isoleucine transport"/>
    <property type="evidence" value="ECO:0007669"/>
    <property type="project" value="TreeGrafter"/>
</dbReference>
<comment type="function">
    <text evidence="9">Component of the transport system for branched-chain amino acids.</text>
</comment>
<evidence type="ECO:0000256" key="7">
    <source>
        <dbReference type="ARBA" id="ARBA00022989"/>
    </source>
</evidence>
<feature type="transmembrane region" description="Helical" evidence="9">
    <location>
        <begin position="234"/>
        <end position="260"/>
    </location>
</feature>
<dbReference type="PANTHER" id="PTHR30588:SF0">
    <property type="entry name" value="BRANCHED-CHAIN AMINO ACID PERMEASE BRNQ"/>
    <property type="match status" value="1"/>
</dbReference>
<dbReference type="Proteomes" id="UP001058072">
    <property type="component" value="Chromosome"/>
</dbReference>
<keyword evidence="5 9" id="KW-0812">Transmembrane</keyword>
<feature type="transmembrane region" description="Helical" evidence="9">
    <location>
        <begin position="371"/>
        <end position="392"/>
    </location>
</feature>
<evidence type="ECO:0000256" key="1">
    <source>
        <dbReference type="ARBA" id="ARBA00004651"/>
    </source>
</evidence>
<feature type="transmembrane region" description="Helical" evidence="9">
    <location>
        <begin position="280"/>
        <end position="304"/>
    </location>
</feature>
<feature type="transmembrane region" description="Helical" evidence="9">
    <location>
        <begin position="341"/>
        <end position="359"/>
    </location>
</feature>
<dbReference type="GO" id="GO:0015190">
    <property type="term" value="F:L-leucine transmembrane transporter activity"/>
    <property type="evidence" value="ECO:0007669"/>
    <property type="project" value="TreeGrafter"/>
</dbReference>
<keyword evidence="7 9" id="KW-1133">Transmembrane helix</keyword>
<dbReference type="GO" id="GO:0015820">
    <property type="term" value="P:L-leucine transport"/>
    <property type="evidence" value="ECO:0007669"/>
    <property type="project" value="TreeGrafter"/>
</dbReference>
<feature type="transmembrane region" description="Helical" evidence="9">
    <location>
        <begin position="412"/>
        <end position="429"/>
    </location>
</feature>
<dbReference type="EMBL" id="CP071250">
    <property type="protein sequence ID" value="UUF09111.1"/>
    <property type="molecule type" value="Genomic_DNA"/>
</dbReference>
<keyword evidence="6 9" id="KW-0029">Amino-acid transport</keyword>
<comment type="subcellular location">
    <subcellularLocation>
        <location evidence="1 9">Cell membrane</location>
        <topology evidence="1 9">Multi-pass membrane protein</topology>
    </subcellularLocation>
</comment>
<evidence type="ECO:0000256" key="3">
    <source>
        <dbReference type="ARBA" id="ARBA00022448"/>
    </source>
</evidence>
<name>A0A9Q9CPF3_9FIRM</name>
<feature type="transmembrane region" description="Helical" evidence="9">
    <location>
        <begin position="117"/>
        <end position="139"/>
    </location>
</feature>
<evidence type="ECO:0000256" key="2">
    <source>
        <dbReference type="ARBA" id="ARBA00008540"/>
    </source>
</evidence>
<feature type="transmembrane region" description="Helical" evidence="9">
    <location>
        <begin position="75"/>
        <end position="97"/>
    </location>
</feature>
<dbReference type="NCBIfam" id="TIGR00796">
    <property type="entry name" value="livcs"/>
    <property type="match status" value="1"/>
</dbReference>
<evidence type="ECO:0000256" key="4">
    <source>
        <dbReference type="ARBA" id="ARBA00022475"/>
    </source>
</evidence>
<comment type="similarity">
    <text evidence="2 9">Belongs to the branched chain amino acid transporter family.</text>
</comment>
<keyword evidence="3 9" id="KW-0813">Transport</keyword>
<evidence type="ECO:0000313" key="10">
    <source>
        <dbReference type="EMBL" id="UUF09111.1"/>
    </source>
</evidence>
<dbReference type="GO" id="GO:0005304">
    <property type="term" value="F:L-valine transmembrane transporter activity"/>
    <property type="evidence" value="ECO:0007669"/>
    <property type="project" value="TreeGrafter"/>
</dbReference>
<feature type="transmembrane region" description="Helical" evidence="9">
    <location>
        <begin position="151"/>
        <end position="169"/>
    </location>
</feature>
<dbReference type="AlphaFoldDB" id="A0A9Q9CPF3"/>
<accession>A0A9Q9CPF3</accession>
<dbReference type="Pfam" id="PF05525">
    <property type="entry name" value="Branch_AA_trans"/>
    <property type="match status" value="1"/>
</dbReference>
<protein>
    <recommendedName>
        <fullName evidence="9">Branched-chain amino acid transport system carrier protein</fullName>
    </recommendedName>
</protein>
<organism evidence="10 11">
    <name type="scientific">Turicibacter bilis</name>
    <dbReference type="NCBI Taxonomy" id="2735723"/>
    <lineage>
        <taxon>Bacteria</taxon>
        <taxon>Bacillati</taxon>
        <taxon>Bacillota</taxon>
        <taxon>Erysipelotrichia</taxon>
        <taxon>Erysipelotrichales</taxon>
        <taxon>Turicibacteraceae</taxon>
        <taxon>Turicibacter</taxon>
    </lineage>
</organism>
<evidence type="ECO:0000256" key="9">
    <source>
        <dbReference type="RuleBase" id="RU362122"/>
    </source>
</evidence>
<feature type="transmembrane region" description="Helical" evidence="9">
    <location>
        <begin position="195"/>
        <end position="214"/>
    </location>
</feature>
<evidence type="ECO:0000256" key="8">
    <source>
        <dbReference type="ARBA" id="ARBA00023136"/>
    </source>
</evidence>
<evidence type="ECO:0000256" key="6">
    <source>
        <dbReference type="ARBA" id="ARBA00022970"/>
    </source>
</evidence>
<keyword evidence="8 9" id="KW-0472">Membrane</keyword>
<dbReference type="PANTHER" id="PTHR30588">
    <property type="entry name" value="BRANCHED-CHAIN AMINO ACID TRANSPORT SYSTEM 2 CARRIER PROTEIN"/>
    <property type="match status" value="1"/>
</dbReference>
<feature type="transmembrane region" description="Helical" evidence="9">
    <location>
        <begin position="9"/>
        <end position="28"/>
    </location>
</feature>
<gene>
    <name evidence="10" type="primary">brnQ</name>
    <name evidence="10" type="ORF">J0J70_03725</name>
</gene>
<feature type="transmembrane region" description="Helical" evidence="9">
    <location>
        <begin position="40"/>
        <end position="63"/>
    </location>
</feature>
<dbReference type="GO" id="GO:0005886">
    <property type="term" value="C:plasma membrane"/>
    <property type="evidence" value="ECO:0007669"/>
    <property type="project" value="UniProtKB-SubCell"/>
</dbReference>
<feature type="transmembrane region" description="Helical" evidence="9">
    <location>
        <begin position="316"/>
        <end position="335"/>
    </location>
</feature>
<keyword evidence="4" id="KW-1003">Cell membrane</keyword>
<evidence type="ECO:0000313" key="11">
    <source>
        <dbReference type="Proteomes" id="UP001058072"/>
    </source>
</evidence>
<dbReference type="RefSeq" id="WP_212724353.1">
    <property type="nucleotide sequence ID" value="NZ_CP071250.1"/>
</dbReference>
<sequence length="449" mass="47751">MNKLSRKDLLLVSLMLFSLFFGAGNLIFPPFLGQSAGTEMWVSMLGFFITAVGFPVLGVVAVAKSKGLYNLANRVNPVFASVFTVLIYLSIGPGLGIPRAGSLPFEMAVAPYLPAEFSVTLARFLFTAVFFCVAYWLALAPTKLVDRMGKVLTPTLLTLIAVIFVGSLIKPLGGYGEPTGDYATTPFVKGFLEGYLTMDTIAALNFGIVIALAIKTKGLEEEKGVVSTTVKAGLIAGGLLVAIYSILGHLGAMSGAVYGATENGAQTLTHVMTDIFGTPGAILLAVVFTLACLTTCVGLITSCGQYFASLTPKMSYKVWATVLAFASFTLANMGLNQILSISVPILNAIYPVAIMLIVLAMMNRFINESRLVYSVTILVTGIISVVDALNQVNVRLGALTTWCEYLPLYKQGLGWVTLALGAIGVTVVMDKVFQLSTSNQTTTVKCVEE</sequence>
<evidence type="ECO:0000256" key="5">
    <source>
        <dbReference type="ARBA" id="ARBA00022692"/>
    </source>
</evidence>
<reference evidence="10" key="1">
    <citation type="submission" date="2021-03" db="EMBL/GenBank/DDBJ databases">
        <title>Comparative Genomics and Metabolomics in the genus Turicibacter.</title>
        <authorList>
            <person name="Maki J."/>
            <person name="Looft T."/>
        </authorList>
    </citation>
    <scope>NUCLEOTIDE SEQUENCE</scope>
    <source>
        <strain evidence="10">ISU324</strain>
    </source>
</reference>
<dbReference type="InterPro" id="IPR004685">
    <property type="entry name" value="Brnchd-chn_aa_trnsp_Livcs"/>
</dbReference>